<sequence length="537" mass="57046">MTLSRYLGRRGRAMITAGLLGLAGCTVGPDFAPPATPLADAGDYLDTGLVAPTPRRLLARTIDAEPDVAWWLAFRDPVLAQLEDRLAAQNLDVQTTTARLFQSRSQINTAAAAGLPTLNGQGSAYRQQFSKNGTIGLLSNSLGSLTGGSSGASSGNLTAPLTNGFESYTLGFDASWELDLWGKVRRSVESAEAQADASAEARRDALISGQAELARAYVQLRGTQELIRIDLANIRVNEQILDVVRVRQQKGLVTGLDTSSAAQQVEAIKAQLPQLQQQEIQQINAISLLLGEPPLALSQELVAGPSIPPVPPRIPIGVPSSLVMRRPDIRRAEANLHSAVAEIGVAEAQFFPSVTLTGSPTVNSVDPGKLFRGSSLQYMNIGPSISIPLFEGGRLKSNLVLQRARQQEAAIAYQKAVLQGWHDVVNALAALRGDEARRARLARQVADARQALALSRARYVQGVEIFTTVLQASQTVLQAETSLSQATAAISTDFVALSKALGGGWETTFPVGRTPPLSLAKVGIPLTDVVHDGALGR</sequence>
<keyword evidence="2 3" id="KW-0449">Lipoprotein</keyword>
<protein>
    <submittedName>
        <fullName evidence="3">Efflux transporter, outer membrane factor (OMF) lipoprotein, NodT family</fullName>
    </submittedName>
</protein>
<accession>A0A1I4QPY2</accession>
<dbReference type="PANTHER" id="PTHR30203:SF25">
    <property type="entry name" value="OUTER MEMBRANE PROTEIN-RELATED"/>
    <property type="match status" value="1"/>
</dbReference>
<keyword evidence="2" id="KW-0812">Transmembrane</keyword>
<keyword evidence="2" id="KW-0472">Membrane</keyword>
<dbReference type="GO" id="GO:0005886">
    <property type="term" value="C:plasma membrane"/>
    <property type="evidence" value="ECO:0007669"/>
    <property type="project" value="UniProtKB-SubCell"/>
</dbReference>
<evidence type="ECO:0000313" key="3">
    <source>
        <dbReference type="EMBL" id="SFM41776.1"/>
    </source>
</evidence>
<dbReference type="GO" id="GO:0015562">
    <property type="term" value="F:efflux transmembrane transporter activity"/>
    <property type="evidence" value="ECO:0007669"/>
    <property type="project" value="InterPro"/>
</dbReference>
<dbReference type="AlphaFoldDB" id="A0A1I4QPY2"/>
<keyword evidence="4" id="KW-1185">Reference proteome</keyword>
<dbReference type="InterPro" id="IPR010131">
    <property type="entry name" value="MdtP/NodT-like"/>
</dbReference>
<dbReference type="NCBIfam" id="TIGR01845">
    <property type="entry name" value="outer_NodT"/>
    <property type="match status" value="1"/>
</dbReference>
<evidence type="ECO:0000313" key="4">
    <source>
        <dbReference type="Proteomes" id="UP000199048"/>
    </source>
</evidence>
<name>A0A1I4QPY2_9HYPH</name>
<comment type="subcellular location">
    <subcellularLocation>
        <location evidence="2">Cell membrane</location>
        <topology evidence="2">Lipid-anchor</topology>
    </subcellularLocation>
</comment>
<dbReference type="Gene3D" id="2.20.200.10">
    <property type="entry name" value="Outer membrane efflux proteins (OEP)"/>
    <property type="match status" value="1"/>
</dbReference>
<evidence type="ECO:0000256" key="1">
    <source>
        <dbReference type="ARBA" id="ARBA00007613"/>
    </source>
</evidence>
<evidence type="ECO:0000256" key="2">
    <source>
        <dbReference type="RuleBase" id="RU362097"/>
    </source>
</evidence>
<dbReference type="SUPFAM" id="SSF56954">
    <property type="entry name" value="Outer membrane efflux proteins (OEP)"/>
    <property type="match status" value="1"/>
</dbReference>
<dbReference type="STRING" id="582667.SAMN05192568_103092"/>
<dbReference type="Gene3D" id="1.20.1600.10">
    <property type="entry name" value="Outer membrane efflux proteins (OEP)"/>
    <property type="match status" value="1"/>
</dbReference>
<reference evidence="4" key="1">
    <citation type="submission" date="2016-10" db="EMBL/GenBank/DDBJ databases">
        <authorList>
            <person name="Varghese N."/>
            <person name="Submissions S."/>
        </authorList>
    </citation>
    <scope>NUCLEOTIDE SEQUENCE [LARGE SCALE GENOMIC DNA]</scope>
    <source>
        <strain evidence="4">BL36</strain>
    </source>
</reference>
<dbReference type="PANTHER" id="PTHR30203">
    <property type="entry name" value="OUTER MEMBRANE CATION EFFLUX PROTEIN"/>
    <property type="match status" value="1"/>
</dbReference>
<dbReference type="InterPro" id="IPR003423">
    <property type="entry name" value="OMP_efflux"/>
</dbReference>
<dbReference type="PROSITE" id="PS51257">
    <property type="entry name" value="PROKAR_LIPOPROTEIN"/>
    <property type="match status" value="1"/>
</dbReference>
<dbReference type="Pfam" id="PF02321">
    <property type="entry name" value="OEP"/>
    <property type="match status" value="2"/>
</dbReference>
<comment type="similarity">
    <text evidence="1 2">Belongs to the outer membrane factor (OMF) (TC 1.B.17) family.</text>
</comment>
<dbReference type="Proteomes" id="UP000199048">
    <property type="component" value="Unassembled WGS sequence"/>
</dbReference>
<dbReference type="EMBL" id="FOTK01000030">
    <property type="protein sequence ID" value="SFM41776.1"/>
    <property type="molecule type" value="Genomic_DNA"/>
</dbReference>
<keyword evidence="2" id="KW-0564">Palmitate</keyword>
<keyword evidence="2" id="KW-1134">Transmembrane beta strand</keyword>
<dbReference type="RefSeq" id="WP_244537288.1">
    <property type="nucleotide sequence ID" value="NZ_FOTK01000030.1"/>
</dbReference>
<organism evidence="3 4">
    <name type="scientific">Methylobacterium pseudosasicola</name>
    <dbReference type="NCBI Taxonomy" id="582667"/>
    <lineage>
        <taxon>Bacteria</taxon>
        <taxon>Pseudomonadati</taxon>
        <taxon>Pseudomonadota</taxon>
        <taxon>Alphaproteobacteria</taxon>
        <taxon>Hyphomicrobiales</taxon>
        <taxon>Methylobacteriaceae</taxon>
        <taxon>Methylobacterium</taxon>
    </lineage>
</organism>
<proteinExistence type="inferred from homology"/>
<gene>
    <name evidence="3" type="ORF">SAMN05192568_103092</name>
</gene>